<name>A0A5J4P386_9TREM</name>
<dbReference type="PANTHER" id="PTHR11958:SF63">
    <property type="entry name" value="AMINO ACID TRANSPORTER"/>
    <property type="match status" value="1"/>
</dbReference>
<dbReference type="AlphaFoldDB" id="A0A5J4P386"/>
<dbReference type="GO" id="GO:0015175">
    <property type="term" value="F:neutral L-amino acid transmembrane transporter activity"/>
    <property type="evidence" value="ECO:0007669"/>
    <property type="project" value="TreeGrafter"/>
</dbReference>
<dbReference type="InterPro" id="IPR036458">
    <property type="entry name" value="Na:dicarbo_symporter_sf"/>
</dbReference>
<feature type="transmembrane region" description="Helical" evidence="6">
    <location>
        <begin position="84"/>
        <end position="112"/>
    </location>
</feature>
<sequence length="260" mass="27976">MPLYFSRALCCSPYDLGGILVSSLVLGVIAGSRDEKTRPLIALAEAVTEVMTVLIEKTVSLLPLAMISLIASAVARMSSLEQSLVALAMFVATSAAHLAVIALVVLPVFYLIVLRRNLFHVYAAITAPLLTAFSLTSSFLAGFNVMALPAVPSASLITVFLIIRVFSIPESAVSLLFVVEFIVDRLRTLVNVLSHGTCVMFVHLKVIERGHQEFSCVLIDSINCTTLSVPKQLNGNSQPNGSLHNNPSYDTASNPSVERF</sequence>
<keyword evidence="5 6" id="KW-0472">Membrane</keyword>
<keyword evidence="9" id="KW-1185">Reference proteome</keyword>
<feature type="transmembrane region" description="Helical" evidence="6">
    <location>
        <begin position="12"/>
        <end position="31"/>
    </location>
</feature>
<dbReference type="Proteomes" id="UP000324629">
    <property type="component" value="Unassembled WGS sequence"/>
</dbReference>
<feature type="transmembrane region" description="Helical" evidence="6">
    <location>
        <begin position="59"/>
        <end position="78"/>
    </location>
</feature>
<accession>A0A5J4P386</accession>
<dbReference type="Gene3D" id="1.10.3860.10">
    <property type="entry name" value="Sodium:dicarboxylate symporter"/>
    <property type="match status" value="2"/>
</dbReference>
<evidence type="ECO:0000313" key="9">
    <source>
        <dbReference type="Proteomes" id="UP000324629"/>
    </source>
</evidence>
<dbReference type="InterPro" id="IPR001991">
    <property type="entry name" value="Na-dicarboxylate_symporter"/>
</dbReference>
<keyword evidence="4 6" id="KW-1133">Transmembrane helix</keyword>
<evidence type="ECO:0000256" key="2">
    <source>
        <dbReference type="ARBA" id="ARBA00022448"/>
    </source>
</evidence>
<evidence type="ECO:0000256" key="1">
    <source>
        <dbReference type="ARBA" id="ARBA00004141"/>
    </source>
</evidence>
<dbReference type="SUPFAM" id="SSF118215">
    <property type="entry name" value="Proton glutamate symport protein"/>
    <property type="match status" value="1"/>
</dbReference>
<evidence type="ECO:0000313" key="8">
    <source>
        <dbReference type="EMBL" id="KAA3681798.1"/>
    </source>
</evidence>
<keyword evidence="2 6" id="KW-0813">Transport</keyword>
<keyword evidence="6" id="KW-0769">Symport</keyword>
<feature type="transmembrane region" description="Helical" evidence="6">
    <location>
        <begin position="155"/>
        <end position="179"/>
    </location>
</feature>
<gene>
    <name evidence="8" type="ORF">DEA37_0011873</name>
</gene>
<evidence type="ECO:0000256" key="3">
    <source>
        <dbReference type="ARBA" id="ARBA00022692"/>
    </source>
</evidence>
<dbReference type="GO" id="GO:0015501">
    <property type="term" value="F:glutamate:sodium symporter activity"/>
    <property type="evidence" value="ECO:0007669"/>
    <property type="project" value="TreeGrafter"/>
</dbReference>
<comment type="caution">
    <text evidence="8">The sequence shown here is derived from an EMBL/GenBank/DDBJ whole genome shotgun (WGS) entry which is preliminary data.</text>
</comment>
<comment type="subcellular location">
    <subcellularLocation>
        <location evidence="1 6">Membrane</location>
        <topology evidence="1 6">Multi-pass membrane protein</topology>
    </subcellularLocation>
</comment>
<protein>
    <recommendedName>
        <fullName evidence="6">Amino acid transporter</fullName>
    </recommendedName>
</protein>
<reference evidence="8 9" key="1">
    <citation type="journal article" date="2019" name="Gigascience">
        <title>Whole-genome sequence of the oriental lung fluke Paragonimus westermani.</title>
        <authorList>
            <person name="Oey H."/>
            <person name="Zakrzewski M."/>
            <person name="Narain K."/>
            <person name="Devi K.R."/>
            <person name="Agatsuma T."/>
            <person name="Nawaratna S."/>
            <person name="Gobert G.N."/>
            <person name="Jones M.K."/>
            <person name="Ragan M.A."/>
            <person name="McManus D.P."/>
            <person name="Krause L."/>
        </authorList>
    </citation>
    <scope>NUCLEOTIDE SEQUENCE [LARGE SCALE GENOMIC DNA]</scope>
    <source>
        <strain evidence="8 9">IND2009</strain>
    </source>
</reference>
<dbReference type="GO" id="GO:0005313">
    <property type="term" value="F:L-glutamate transmembrane transporter activity"/>
    <property type="evidence" value="ECO:0007669"/>
    <property type="project" value="TreeGrafter"/>
</dbReference>
<evidence type="ECO:0000256" key="5">
    <source>
        <dbReference type="ARBA" id="ARBA00023136"/>
    </source>
</evidence>
<evidence type="ECO:0000256" key="7">
    <source>
        <dbReference type="SAM" id="MobiDB-lite"/>
    </source>
</evidence>
<comment type="similarity">
    <text evidence="6">Belongs to the dicarboxylate/amino acid:cation symporter (DAACS) (TC 2.A.23) family.</text>
</comment>
<keyword evidence="3 6" id="KW-0812">Transmembrane</keyword>
<dbReference type="EMBL" id="QNGE01000126">
    <property type="protein sequence ID" value="KAA3681798.1"/>
    <property type="molecule type" value="Genomic_DNA"/>
</dbReference>
<feature type="transmembrane region" description="Helical" evidence="6">
    <location>
        <begin position="119"/>
        <end position="143"/>
    </location>
</feature>
<evidence type="ECO:0000256" key="6">
    <source>
        <dbReference type="RuleBase" id="RU361216"/>
    </source>
</evidence>
<feature type="region of interest" description="Disordered" evidence="7">
    <location>
        <begin position="235"/>
        <end position="260"/>
    </location>
</feature>
<organism evidence="8 9">
    <name type="scientific">Paragonimus westermani</name>
    <dbReference type="NCBI Taxonomy" id="34504"/>
    <lineage>
        <taxon>Eukaryota</taxon>
        <taxon>Metazoa</taxon>
        <taxon>Spiralia</taxon>
        <taxon>Lophotrochozoa</taxon>
        <taxon>Platyhelminthes</taxon>
        <taxon>Trematoda</taxon>
        <taxon>Digenea</taxon>
        <taxon>Plagiorchiida</taxon>
        <taxon>Troglotremata</taxon>
        <taxon>Troglotrematidae</taxon>
        <taxon>Paragonimus</taxon>
    </lineage>
</organism>
<dbReference type="InterPro" id="IPR050746">
    <property type="entry name" value="DAACS"/>
</dbReference>
<dbReference type="PANTHER" id="PTHR11958">
    <property type="entry name" value="SODIUM/DICARBOXYLATE SYMPORTER-RELATED"/>
    <property type="match status" value="1"/>
</dbReference>
<dbReference type="GO" id="GO:0005886">
    <property type="term" value="C:plasma membrane"/>
    <property type="evidence" value="ECO:0007669"/>
    <property type="project" value="TreeGrafter"/>
</dbReference>
<dbReference type="Pfam" id="PF00375">
    <property type="entry name" value="SDF"/>
    <property type="match status" value="1"/>
</dbReference>
<proteinExistence type="inferred from homology"/>
<evidence type="ECO:0000256" key="4">
    <source>
        <dbReference type="ARBA" id="ARBA00022989"/>
    </source>
</evidence>